<gene>
    <name evidence="1" type="ORF">PLEOSDRAFT_1114549</name>
</gene>
<dbReference type="Proteomes" id="UP000027073">
    <property type="component" value="Unassembled WGS sequence"/>
</dbReference>
<dbReference type="EMBL" id="KL198014">
    <property type="protein sequence ID" value="KDQ22342.1"/>
    <property type="molecule type" value="Genomic_DNA"/>
</dbReference>
<dbReference type="HOGENOM" id="CLU_1997935_0_0_1"/>
<protein>
    <submittedName>
        <fullName evidence="1">Uncharacterized protein</fullName>
    </submittedName>
</protein>
<dbReference type="VEuPathDB" id="FungiDB:PLEOSDRAFT_1114549"/>
<dbReference type="OrthoDB" id="2789562at2759"/>
<dbReference type="AlphaFoldDB" id="A0A067NE43"/>
<proteinExistence type="predicted"/>
<evidence type="ECO:0000313" key="2">
    <source>
        <dbReference type="Proteomes" id="UP000027073"/>
    </source>
</evidence>
<dbReference type="InParanoid" id="A0A067NE43"/>
<evidence type="ECO:0000313" key="1">
    <source>
        <dbReference type="EMBL" id="KDQ22342.1"/>
    </source>
</evidence>
<sequence length="132" mass="14285">MSESDTVTVNRTQYPFQSARSTAADHPALLSALLASDAFDEISDADNFSAVETYMASHGRVNEAGQITAGFAFWLYPTGKNGPFHLAEDGTVKKHGTLITVERGATMRDAMERVRASVNQDVVTHEHIAASQ</sequence>
<name>A0A067NE43_PLEO1</name>
<reference evidence="2" key="1">
    <citation type="journal article" date="2014" name="Proc. Natl. Acad. Sci. U.S.A.">
        <title>Extensive sampling of basidiomycete genomes demonstrates inadequacy of the white-rot/brown-rot paradigm for wood decay fungi.</title>
        <authorList>
            <person name="Riley R."/>
            <person name="Salamov A.A."/>
            <person name="Brown D.W."/>
            <person name="Nagy L.G."/>
            <person name="Floudas D."/>
            <person name="Held B.W."/>
            <person name="Levasseur A."/>
            <person name="Lombard V."/>
            <person name="Morin E."/>
            <person name="Otillar R."/>
            <person name="Lindquist E.A."/>
            <person name="Sun H."/>
            <person name="LaButti K.M."/>
            <person name="Schmutz J."/>
            <person name="Jabbour D."/>
            <person name="Luo H."/>
            <person name="Baker S.E."/>
            <person name="Pisabarro A.G."/>
            <person name="Walton J.D."/>
            <person name="Blanchette R.A."/>
            <person name="Henrissat B."/>
            <person name="Martin F."/>
            <person name="Cullen D."/>
            <person name="Hibbett D.S."/>
            <person name="Grigoriev I.V."/>
        </authorList>
    </citation>
    <scope>NUCLEOTIDE SEQUENCE [LARGE SCALE GENOMIC DNA]</scope>
    <source>
        <strain evidence="2">PC15</strain>
    </source>
</reference>
<organism evidence="1 2">
    <name type="scientific">Pleurotus ostreatus (strain PC15)</name>
    <name type="common">Oyster mushroom</name>
    <dbReference type="NCBI Taxonomy" id="1137138"/>
    <lineage>
        <taxon>Eukaryota</taxon>
        <taxon>Fungi</taxon>
        <taxon>Dikarya</taxon>
        <taxon>Basidiomycota</taxon>
        <taxon>Agaricomycotina</taxon>
        <taxon>Agaricomycetes</taxon>
        <taxon>Agaricomycetidae</taxon>
        <taxon>Agaricales</taxon>
        <taxon>Pleurotineae</taxon>
        <taxon>Pleurotaceae</taxon>
        <taxon>Pleurotus</taxon>
    </lineage>
</organism>
<accession>A0A067NE43</accession>